<dbReference type="EMBL" id="LR796437">
    <property type="protein sequence ID" value="CAB4143989.1"/>
    <property type="molecule type" value="Genomic_DNA"/>
</dbReference>
<accession>A0A6J5MKA9</accession>
<protein>
    <submittedName>
        <fullName evidence="1">Uncharacterized protein</fullName>
    </submittedName>
</protein>
<organism evidence="1">
    <name type="scientific">uncultured Caudovirales phage</name>
    <dbReference type="NCBI Taxonomy" id="2100421"/>
    <lineage>
        <taxon>Viruses</taxon>
        <taxon>Duplodnaviria</taxon>
        <taxon>Heunggongvirae</taxon>
        <taxon>Uroviricota</taxon>
        <taxon>Caudoviricetes</taxon>
        <taxon>Peduoviridae</taxon>
        <taxon>Maltschvirus</taxon>
        <taxon>Maltschvirus maltsch</taxon>
    </lineage>
</organism>
<proteinExistence type="predicted"/>
<evidence type="ECO:0000313" key="1">
    <source>
        <dbReference type="EMBL" id="CAB4143989.1"/>
    </source>
</evidence>
<sequence>MKNKISDLRNHLFVVLEELSDPESNYDLEKAKVIANVAQTIINSASVENQYLKIVGSSHGSGFIEDGKNDNVKTLNERN</sequence>
<reference evidence="1" key="1">
    <citation type="submission" date="2020-04" db="EMBL/GenBank/DDBJ databases">
        <authorList>
            <person name="Chiriac C."/>
            <person name="Salcher M."/>
            <person name="Ghai R."/>
            <person name="Kavagutti S V."/>
        </authorList>
    </citation>
    <scope>NUCLEOTIDE SEQUENCE</scope>
</reference>
<name>A0A6J5MKA9_9CAUD</name>
<gene>
    <name evidence="1" type="ORF">UFOVP458_11</name>
</gene>